<dbReference type="InterPro" id="IPR019479">
    <property type="entry name" value="Peroxiredoxin_C"/>
</dbReference>
<evidence type="ECO:0000256" key="6">
    <source>
        <dbReference type="ARBA" id="ARBA00023157"/>
    </source>
</evidence>
<dbReference type="InterPro" id="IPR000866">
    <property type="entry name" value="AhpC/TSA"/>
</dbReference>
<comment type="caution">
    <text evidence="10">The sequence shown here is derived from an EMBL/GenBank/DDBJ whole genome shotgun (WGS) entry which is preliminary data.</text>
</comment>
<evidence type="ECO:0000256" key="5">
    <source>
        <dbReference type="ARBA" id="ARBA00023002"/>
    </source>
</evidence>
<dbReference type="AlphaFoldDB" id="A0A5N4AC50"/>
<dbReference type="GO" id="GO:0033554">
    <property type="term" value="P:cellular response to stress"/>
    <property type="evidence" value="ECO:0007669"/>
    <property type="project" value="TreeGrafter"/>
</dbReference>
<dbReference type="Pfam" id="PF00578">
    <property type="entry name" value="AhpC-TSA"/>
    <property type="match status" value="1"/>
</dbReference>
<dbReference type="EMBL" id="VVIM01000008">
    <property type="protein sequence ID" value="KAB0794869.1"/>
    <property type="molecule type" value="Genomic_DNA"/>
</dbReference>
<dbReference type="CDD" id="cd03015">
    <property type="entry name" value="PRX_Typ2cys"/>
    <property type="match status" value="1"/>
</dbReference>
<sequence>MLRTIPFLGRSVSRCVNIVSSSFVSTKNAIPRHYSIAIDPVNIPRVQNPAPYFKGTAVINDAFQDITLHDYRDKYLVLVFYPLDFTFVCPTELIAYDEQYDKFKKANTEVIGVSVDSHFTHLAWTNTSRSEGGLGKLKLPLLSDLNKDISRSYNVLLEKDGVALRGLFIIDPKQIIRHISINDLPIGRSVDETLRLVEAIQFFEKHGEVCPANWTKGGKTIKPDPKGSKEYFGAANK</sequence>
<dbReference type="OrthoDB" id="185659at2759"/>
<dbReference type="InterPro" id="IPR050217">
    <property type="entry name" value="Peroxiredoxin"/>
</dbReference>
<dbReference type="GO" id="GO:0042744">
    <property type="term" value="P:hydrogen peroxide catabolic process"/>
    <property type="evidence" value="ECO:0007669"/>
    <property type="project" value="TreeGrafter"/>
</dbReference>
<gene>
    <name evidence="10" type="ORF">PPYR_11708</name>
</gene>
<evidence type="ECO:0000256" key="2">
    <source>
        <dbReference type="ARBA" id="ARBA00013017"/>
    </source>
</evidence>
<dbReference type="GO" id="GO:0045454">
    <property type="term" value="P:cell redox homeostasis"/>
    <property type="evidence" value="ECO:0007669"/>
    <property type="project" value="TreeGrafter"/>
</dbReference>
<dbReference type="InParanoid" id="A0A5N4AC50"/>
<evidence type="ECO:0000256" key="8">
    <source>
        <dbReference type="ARBA" id="ARBA00049091"/>
    </source>
</evidence>
<dbReference type="EC" id="1.11.1.24" evidence="2"/>
<keyword evidence="11" id="KW-1185">Reference proteome</keyword>
<evidence type="ECO:0000259" key="9">
    <source>
        <dbReference type="PROSITE" id="PS51352"/>
    </source>
</evidence>
<organism evidence="10 11">
    <name type="scientific">Photinus pyralis</name>
    <name type="common">Common eastern firefly</name>
    <name type="synonym">Lampyris pyralis</name>
    <dbReference type="NCBI Taxonomy" id="7054"/>
    <lineage>
        <taxon>Eukaryota</taxon>
        <taxon>Metazoa</taxon>
        <taxon>Ecdysozoa</taxon>
        <taxon>Arthropoda</taxon>
        <taxon>Hexapoda</taxon>
        <taxon>Insecta</taxon>
        <taxon>Pterygota</taxon>
        <taxon>Neoptera</taxon>
        <taxon>Endopterygota</taxon>
        <taxon>Coleoptera</taxon>
        <taxon>Polyphaga</taxon>
        <taxon>Elateriformia</taxon>
        <taxon>Elateroidea</taxon>
        <taxon>Lampyridae</taxon>
        <taxon>Lampyrinae</taxon>
        <taxon>Photinus</taxon>
    </lineage>
</organism>
<proteinExistence type="inferred from homology"/>
<evidence type="ECO:0000313" key="10">
    <source>
        <dbReference type="EMBL" id="KAB0794869.1"/>
    </source>
</evidence>
<dbReference type="PANTHER" id="PTHR10681">
    <property type="entry name" value="THIOREDOXIN PEROXIDASE"/>
    <property type="match status" value="1"/>
</dbReference>
<dbReference type="FunCoup" id="A0A5N4AC50">
    <property type="interactions" value="966"/>
</dbReference>
<evidence type="ECO:0000256" key="3">
    <source>
        <dbReference type="ARBA" id="ARBA00022559"/>
    </source>
</evidence>
<feature type="domain" description="Thioredoxin" evidence="9">
    <location>
        <begin position="44"/>
        <end position="202"/>
    </location>
</feature>
<dbReference type="PANTHER" id="PTHR10681:SF128">
    <property type="entry name" value="THIOREDOXIN-DEPENDENT PEROXIDE REDUCTASE, MITOCHONDRIAL"/>
    <property type="match status" value="1"/>
</dbReference>
<keyword evidence="7" id="KW-0676">Redox-active center</keyword>
<evidence type="ECO:0000256" key="1">
    <source>
        <dbReference type="ARBA" id="ARBA00009796"/>
    </source>
</evidence>
<keyword evidence="5" id="KW-0560">Oxidoreductase</keyword>
<dbReference type="GO" id="GO:0008340">
    <property type="term" value="P:determination of adult lifespan"/>
    <property type="evidence" value="ECO:0007669"/>
    <property type="project" value="UniProtKB-ARBA"/>
</dbReference>
<keyword evidence="3" id="KW-0575">Peroxidase</keyword>
<protein>
    <recommendedName>
        <fullName evidence="2">thioredoxin-dependent peroxiredoxin</fullName>
        <ecNumber evidence="2">1.11.1.24</ecNumber>
    </recommendedName>
</protein>
<dbReference type="SUPFAM" id="SSF52833">
    <property type="entry name" value="Thioredoxin-like"/>
    <property type="match status" value="1"/>
</dbReference>
<dbReference type="InterPro" id="IPR036249">
    <property type="entry name" value="Thioredoxin-like_sf"/>
</dbReference>
<comment type="catalytic activity">
    <reaction evidence="8">
        <text>a hydroperoxide + [thioredoxin]-dithiol = an alcohol + [thioredoxin]-disulfide + H2O</text>
        <dbReference type="Rhea" id="RHEA:62620"/>
        <dbReference type="Rhea" id="RHEA-COMP:10698"/>
        <dbReference type="Rhea" id="RHEA-COMP:10700"/>
        <dbReference type="ChEBI" id="CHEBI:15377"/>
        <dbReference type="ChEBI" id="CHEBI:29950"/>
        <dbReference type="ChEBI" id="CHEBI:30879"/>
        <dbReference type="ChEBI" id="CHEBI:35924"/>
        <dbReference type="ChEBI" id="CHEBI:50058"/>
        <dbReference type="EC" id="1.11.1.24"/>
    </reaction>
</comment>
<keyword evidence="4" id="KW-0049">Antioxidant</keyword>
<dbReference type="GO" id="GO:0005739">
    <property type="term" value="C:mitochondrion"/>
    <property type="evidence" value="ECO:0007669"/>
    <property type="project" value="TreeGrafter"/>
</dbReference>
<dbReference type="GO" id="GO:0008379">
    <property type="term" value="F:thioredoxin peroxidase activity"/>
    <property type="evidence" value="ECO:0007669"/>
    <property type="project" value="TreeGrafter"/>
</dbReference>
<dbReference type="PROSITE" id="PS51352">
    <property type="entry name" value="THIOREDOXIN_2"/>
    <property type="match status" value="1"/>
</dbReference>
<dbReference type="GO" id="GO:0005829">
    <property type="term" value="C:cytosol"/>
    <property type="evidence" value="ECO:0007669"/>
    <property type="project" value="TreeGrafter"/>
</dbReference>
<keyword evidence="6" id="KW-1015">Disulfide bond</keyword>
<evidence type="ECO:0000313" key="11">
    <source>
        <dbReference type="Proteomes" id="UP000327044"/>
    </source>
</evidence>
<dbReference type="GO" id="GO:0006979">
    <property type="term" value="P:response to oxidative stress"/>
    <property type="evidence" value="ECO:0007669"/>
    <property type="project" value="TreeGrafter"/>
</dbReference>
<dbReference type="Pfam" id="PF10417">
    <property type="entry name" value="1-cysPrx_C"/>
    <property type="match status" value="1"/>
</dbReference>
<evidence type="ECO:0000256" key="7">
    <source>
        <dbReference type="ARBA" id="ARBA00023284"/>
    </source>
</evidence>
<dbReference type="Proteomes" id="UP000327044">
    <property type="component" value="Unassembled WGS sequence"/>
</dbReference>
<name>A0A5N4AC50_PHOPY</name>
<dbReference type="FunFam" id="3.40.30.10:FF:000003">
    <property type="entry name" value="Peroxiredoxin 1"/>
    <property type="match status" value="1"/>
</dbReference>
<accession>A0A5N4AC50</accession>
<dbReference type="InterPro" id="IPR013766">
    <property type="entry name" value="Thioredoxin_domain"/>
</dbReference>
<comment type="similarity">
    <text evidence="1">Belongs to the peroxiredoxin family. AhpC/Prx1 subfamily.</text>
</comment>
<evidence type="ECO:0000256" key="4">
    <source>
        <dbReference type="ARBA" id="ARBA00022862"/>
    </source>
</evidence>
<dbReference type="Gene3D" id="3.40.30.10">
    <property type="entry name" value="Glutaredoxin"/>
    <property type="match status" value="1"/>
</dbReference>
<reference evidence="10 11" key="1">
    <citation type="journal article" date="2018" name="Elife">
        <title>Firefly genomes illuminate parallel origins of bioluminescence in beetles.</title>
        <authorList>
            <person name="Fallon T.R."/>
            <person name="Lower S.E."/>
            <person name="Chang C.H."/>
            <person name="Bessho-Uehara M."/>
            <person name="Martin G.J."/>
            <person name="Bewick A.J."/>
            <person name="Behringer M."/>
            <person name="Debat H.J."/>
            <person name="Wong I."/>
            <person name="Day J.C."/>
            <person name="Suvorov A."/>
            <person name="Silva C.J."/>
            <person name="Stanger-Hall K.F."/>
            <person name="Hall D.W."/>
            <person name="Schmitz R.J."/>
            <person name="Nelson D.R."/>
            <person name="Lewis S.M."/>
            <person name="Shigenobu S."/>
            <person name="Bybee S.M."/>
            <person name="Larracuente A.M."/>
            <person name="Oba Y."/>
            <person name="Weng J.K."/>
        </authorList>
    </citation>
    <scope>NUCLEOTIDE SEQUENCE [LARGE SCALE GENOMIC DNA]</scope>
    <source>
        <strain evidence="10">1611_PpyrPB1</strain>
        <tissue evidence="10">Whole body</tissue>
    </source>
</reference>